<dbReference type="EC" id="2.1.2.2" evidence="6"/>
<accession>A0A542ZXC0</accession>
<comment type="similarity">
    <text evidence="4 6">Belongs to the GART family.</text>
</comment>
<dbReference type="HAMAP" id="MF_01930">
    <property type="entry name" value="PurN"/>
    <property type="match status" value="1"/>
</dbReference>
<name>A0A542ZXC0_RARFA</name>
<sequence>MRANGGKVLPVTNEFSGPAGQETPIRAGGRVVALISGAGSTMAAVLRAQQDEAYGARIVAVVADNTGAGGLELAREQGIATAVVSPRDFASRDEWNVALARTVASFGPDLVLSAGFMRILGDGFLSRFGGRTVNTHPALLPAFPGAHGVRDALDYGVKVTGCTLHVVDEGMDTGPIIDQRVVRVEDDDDESSLHDRIKATERELLVEWVPRLAVSGFAVDGRRVR</sequence>
<evidence type="ECO:0000313" key="10">
    <source>
        <dbReference type="Proteomes" id="UP000315389"/>
    </source>
</evidence>
<comment type="catalytic activity">
    <reaction evidence="5 6">
        <text>N(1)-(5-phospho-beta-D-ribosyl)glycinamide + (6R)-10-formyltetrahydrofolate = N(2)-formyl-N(1)-(5-phospho-beta-D-ribosyl)glycinamide + (6S)-5,6,7,8-tetrahydrofolate + H(+)</text>
        <dbReference type="Rhea" id="RHEA:15053"/>
        <dbReference type="ChEBI" id="CHEBI:15378"/>
        <dbReference type="ChEBI" id="CHEBI:57453"/>
        <dbReference type="ChEBI" id="CHEBI:143788"/>
        <dbReference type="ChEBI" id="CHEBI:147286"/>
        <dbReference type="ChEBI" id="CHEBI:195366"/>
        <dbReference type="EC" id="2.1.2.2"/>
    </reaction>
</comment>
<feature type="binding site" evidence="6">
    <location>
        <position position="92"/>
    </location>
    <ligand>
        <name>(6R)-10-formyltetrahydrofolate</name>
        <dbReference type="ChEBI" id="CHEBI:195366"/>
    </ligand>
</feature>
<gene>
    <name evidence="6" type="primary">purN</name>
    <name evidence="9" type="ORF">FB461_1535</name>
</gene>
<evidence type="ECO:0000256" key="7">
    <source>
        <dbReference type="SAM" id="MobiDB-lite"/>
    </source>
</evidence>
<dbReference type="OrthoDB" id="9806170at2"/>
<dbReference type="CDD" id="cd08645">
    <property type="entry name" value="FMT_core_GART"/>
    <property type="match status" value="1"/>
</dbReference>
<dbReference type="InterPro" id="IPR036477">
    <property type="entry name" value="Formyl_transf_N_sf"/>
</dbReference>
<dbReference type="Proteomes" id="UP000315389">
    <property type="component" value="Unassembled WGS sequence"/>
</dbReference>
<dbReference type="InterPro" id="IPR004607">
    <property type="entry name" value="GART"/>
</dbReference>
<evidence type="ECO:0000256" key="5">
    <source>
        <dbReference type="ARBA" id="ARBA00047664"/>
    </source>
</evidence>
<dbReference type="PROSITE" id="PS00373">
    <property type="entry name" value="GART"/>
    <property type="match status" value="1"/>
</dbReference>
<feature type="site" description="Raises pKa of active site His" evidence="6">
    <location>
        <position position="172"/>
    </location>
</feature>
<dbReference type="AlphaFoldDB" id="A0A542ZXC0"/>
<feature type="binding site" evidence="6">
    <location>
        <position position="134"/>
    </location>
    <ligand>
        <name>(6R)-10-formyltetrahydrofolate</name>
        <dbReference type="ChEBI" id="CHEBI:195366"/>
    </ligand>
</feature>
<comment type="function">
    <text evidence="6">Catalyzes the transfer of a formyl group from 10-formyltetrahydrofolate to 5-phospho-ribosyl-glycinamide (GAR), producing 5-phospho-ribosyl-N-formylglycinamide (FGAR) and tetrahydrofolate.</text>
</comment>
<evidence type="ECO:0000259" key="8">
    <source>
        <dbReference type="Pfam" id="PF00551"/>
    </source>
</evidence>
<dbReference type="Pfam" id="PF00551">
    <property type="entry name" value="Formyl_trans_N"/>
    <property type="match status" value="1"/>
</dbReference>
<evidence type="ECO:0000313" key="9">
    <source>
        <dbReference type="EMBL" id="TQL65002.1"/>
    </source>
</evidence>
<dbReference type="PANTHER" id="PTHR43369">
    <property type="entry name" value="PHOSPHORIBOSYLGLYCINAMIDE FORMYLTRANSFERASE"/>
    <property type="match status" value="1"/>
</dbReference>
<proteinExistence type="inferred from homology"/>
<dbReference type="UniPathway" id="UPA00074">
    <property type="reaction ID" value="UER00126"/>
</dbReference>
<comment type="caution">
    <text evidence="9">The sequence shown here is derived from an EMBL/GenBank/DDBJ whole genome shotgun (WGS) entry which is preliminary data.</text>
</comment>
<dbReference type="SUPFAM" id="SSF53328">
    <property type="entry name" value="Formyltransferase"/>
    <property type="match status" value="1"/>
</dbReference>
<feature type="region of interest" description="Disordered" evidence="7">
    <location>
        <begin position="1"/>
        <end position="22"/>
    </location>
</feature>
<keyword evidence="10" id="KW-1185">Reference proteome</keyword>
<dbReference type="NCBIfam" id="TIGR00639">
    <property type="entry name" value="PurN"/>
    <property type="match status" value="1"/>
</dbReference>
<dbReference type="PANTHER" id="PTHR43369:SF2">
    <property type="entry name" value="PHOSPHORIBOSYLGLYCINAMIDE FORMYLTRANSFERASE"/>
    <property type="match status" value="1"/>
</dbReference>
<keyword evidence="3 6" id="KW-0658">Purine biosynthesis</keyword>
<feature type="domain" description="Formyl transferase N-terminal" evidence="8">
    <location>
        <begin position="30"/>
        <end position="207"/>
    </location>
</feature>
<organism evidence="9 10">
    <name type="scientific">Rarobacter faecitabidus</name>
    <dbReference type="NCBI Taxonomy" id="13243"/>
    <lineage>
        <taxon>Bacteria</taxon>
        <taxon>Bacillati</taxon>
        <taxon>Actinomycetota</taxon>
        <taxon>Actinomycetes</taxon>
        <taxon>Micrococcales</taxon>
        <taxon>Rarobacteraceae</taxon>
        <taxon>Rarobacter</taxon>
    </lineage>
</organism>
<comment type="caution">
    <text evidence="6">Lacks conserved residue(s) required for the propagation of feature annotation.</text>
</comment>
<feature type="binding site" evidence="6">
    <location>
        <begin position="117"/>
        <end position="120"/>
    </location>
    <ligand>
        <name>(6R)-10-formyltetrahydrofolate</name>
        <dbReference type="ChEBI" id="CHEBI:195366"/>
    </ligand>
</feature>
<dbReference type="InterPro" id="IPR002376">
    <property type="entry name" value="Formyl_transf_N"/>
</dbReference>
<evidence type="ECO:0000256" key="3">
    <source>
        <dbReference type="ARBA" id="ARBA00022755"/>
    </source>
</evidence>
<evidence type="ECO:0000256" key="1">
    <source>
        <dbReference type="ARBA" id="ARBA00005054"/>
    </source>
</evidence>
<reference evidence="9 10" key="1">
    <citation type="submission" date="2019-06" db="EMBL/GenBank/DDBJ databases">
        <title>Sequencing the genomes of 1000 actinobacteria strains.</title>
        <authorList>
            <person name="Klenk H.-P."/>
        </authorList>
    </citation>
    <scope>NUCLEOTIDE SEQUENCE [LARGE SCALE GENOMIC DNA]</scope>
    <source>
        <strain evidence="9 10">DSM 4813</strain>
    </source>
</reference>
<evidence type="ECO:0000256" key="2">
    <source>
        <dbReference type="ARBA" id="ARBA00022679"/>
    </source>
</evidence>
<protein>
    <recommendedName>
        <fullName evidence="6">Phosphoribosylglycinamide formyltransferase</fullName>
        <ecNumber evidence="6">2.1.2.2</ecNumber>
    </recommendedName>
    <alternativeName>
        <fullName evidence="6">5'-phosphoribosylglycinamide transformylase</fullName>
    </alternativeName>
    <alternativeName>
        <fullName evidence="6">GAR transformylase</fullName>
        <shortName evidence="6">GART</shortName>
    </alternativeName>
</protein>
<evidence type="ECO:0000256" key="4">
    <source>
        <dbReference type="ARBA" id="ARBA00038440"/>
    </source>
</evidence>
<dbReference type="GO" id="GO:0004644">
    <property type="term" value="F:phosphoribosylglycinamide formyltransferase activity"/>
    <property type="evidence" value="ECO:0007669"/>
    <property type="project" value="UniProtKB-UniRule"/>
</dbReference>
<dbReference type="GO" id="GO:0005829">
    <property type="term" value="C:cytosol"/>
    <property type="evidence" value="ECO:0007669"/>
    <property type="project" value="TreeGrafter"/>
</dbReference>
<dbReference type="Gene3D" id="3.40.50.170">
    <property type="entry name" value="Formyl transferase, N-terminal domain"/>
    <property type="match status" value="1"/>
</dbReference>
<feature type="active site" description="Proton donor" evidence="6">
    <location>
        <position position="136"/>
    </location>
</feature>
<comment type="pathway">
    <text evidence="1 6">Purine metabolism; IMP biosynthesis via de novo pathway; N(2)-formyl-N(1)-(5-phospho-D-ribosyl)glycinamide from N(1)-(5-phospho-D-ribosyl)glycinamide (10-formyl THF route): step 1/1.</text>
</comment>
<keyword evidence="2 6" id="KW-0808">Transferase</keyword>
<evidence type="ECO:0000256" key="6">
    <source>
        <dbReference type="HAMAP-Rule" id="MF_01930"/>
    </source>
</evidence>
<dbReference type="GO" id="GO:0006189">
    <property type="term" value="P:'de novo' IMP biosynthetic process"/>
    <property type="evidence" value="ECO:0007669"/>
    <property type="project" value="UniProtKB-UniRule"/>
</dbReference>
<dbReference type="EMBL" id="VFOS01000001">
    <property type="protein sequence ID" value="TQL65002.1"/>
    <property type="molecule type" value="Genomic_DNA"/>
</dbReference>
<dbReference type="FunFam" id="3.40.50.170:FF:000008">
    <property type="entry name" value="Phosphoribosylglycinamide formyltransferase"/>
    <property type="match status" value="1"/>
</dbReference>
<dbReference type="InterPro" id="IPR001555">
    <property type="entry name" value="GART_AS"/>
</dbReference>